<feature type="region of interest" description="Disordered" evidence="1">
    <location>
        <begin position="1"/>
        <end position="20"/>
    </location>
</feature>
<dbReference type="Proteomes" id="UP000887574">
    <property type="component" value="Unplaced"/>
</dbReference>
<accession>A0A915EF46</accession>
<dbReference type="AlphaFoldDB" id="A0A915EF46"/>
<name>A0A915EF46_9BILA</name>
<evidence type="ECO:0000313" key="2">
    <source>
        <dbReference type="Proteomes" id="UP000887574"/>
    </source>
</evidence>
<sequence>MRHSSDRQYPDNNKSLPPVHSYERNKLLEEFAEDCSEHEYSLNYTSSPNVFPKTRRRTTECDDDLFNSKHRYSEPPTKPLFLLIHYPIIILLIES</sequence>
<evidence type="ECO:0000256" key="1">
    <source>
        <dbReference type="SAM" id="MobiDB-lite"/>
    </source>
</evidence>
<dbReference type="WBParaSite" id="jg5421">
    <property type="protein sequence ID" value="jg5421"/>
    <property type="gene ID" value="jg5421"/>
</dbReference>
<proteinExistence type="predicted"/>
<protein>
    <submittedName>
        <fullName evidence="3">Uncharacterized protein</fullName>
    </submittedName>
</protein>
<organism evidence="2 3">
    <name type="scientific">Ditylenchus dipsaci</name>
    <dbReference type="NCBI Taxonomy" id="166011"/>
    <lineage>
        <taxon>Eukaryota</taxon>
        <taxon>Metazoa</taxon>
        <taxon>Ecdysozoa</taxon>
        <taxon>Nematoda</taxon>
        <taxon>Chromadorea</taxon>
        <taxon>Rhabditida</taxon>
        <taxon>Tylenchina</taxon>
        <taxon>Tylenchomorpha</taxon>
        <taxon>Sphaerularioidea</taxon>
        <taxon>Anguinidae</taxon>
        <taxon>Anguininae</taxon>
        <taxon>Ditylenchus</taxon>
    </lineage>
</organism>
<evidence type="ECO:0000313" key="3">
    <source>
        <dbReference type="WBParaSite" id="jg5421"/>
    </source>
</evidence>
<keyword evidence="2" id="KW-1185">Reference proteome</keyword>
<reference evidence="3" key="1">
    <citation type="submission" date="2022-11" db="UniProtKB">
        <authorList>
            <consortium name="WormBaseParasite"/>
        </authorList>
    </citation>
    <scope>IDENTIFICATION</scope>
</reference>